<accession>A0A7W8BFA0</accession>
<evidence type="ECO:0008006" key="4">
    <source>
        <dbReference type="Google" id="ProtNLM"/>
    </source>
</evidence>
<gene>
    <name evidence="2" type="ORF">FHS36_005311</name>
</gene>
<comment type="caution">
    <text evidence="2">The sequence shown here is derived from an EMBL/GenBank/DDBJ whole genome shotgun (WGS) entry which is preliminary data.</text>
</comment>
<reference evidence="2 3" key="1">
    <citation type="submission" date="2020-08" db="EMBL/GenBank/DDBJ databases">
        <title>Genomic Encyclopedia of Type Strains, Phase III (KMG-III): the genomes of soil and plant-associated and newly described type strains.</title>
        <authorList>
            <person name="Whitman W."/>
        </authorList>
    </citation>
    <scope>NUCLEOTIDE SEQUENCE [LARGE SCALE GENOMIC DNA]</scope>
    <source>
        <strain evidence="2 3">CECT 3259</strain>
    </source>
</reference>
<protein>
    <recommendedName>
        <fullName evidence="4">Transposase</fullName>
    </recommendedName>
</protein>
<evidence type="ECO:0000313" key="3">
    <source>
        <dbReference type="Proteomes" id="UP000528608"/>
    </source>
</evidence>
<feature type="compositionally biased region" description="Basic and acidic residues" evidence="1">
    <location>
        <begin position="19"/>
        <end position="30"/>
    </location>
</feature>
<name>A0A7W8BFA0_STREU</name>
<sequence length="30" mass="3463">MAGTVGRPRHQPDALLADRGYDHDKYRRPL</sequence>
<feature type="region of interest" description="Disordered" evidence="1">
    <location>
        <begin position="1"/>
        <end position="30"/>
    </location>
</feature>
<dbReference type="Proteomes" id="UP000528608">
    <property type="component" value="Unassembled WGS sequence"/>
</dbReference>
<dbReference type="EMBL" id="JACHJF010000021">
    <property type="protein sequence ID" value="MBB5121842.1"/>
    <property type="molecule type" value="Genomic_DNA"/>
</dbReference>
<evidence type="ECO:0000256" key="1">
    <source>
        <dbReference type="SAM" id="MobiDB-lite"/>
    </source>
</evidence>
<proteinExistence type="predicted"/>
<organism evidence="2 3">
    <name type="scientific">Streptomyces eurocidicus</name>
    <name type="common">Streptoverticillium eurocidicus</name>
    <dbReference type="NCBI Taxonomy" id="66423"/>
    <lineage>
        <taxon>Bacteria</taxon>
        <taxon>Bacillati</taxon>
        <taxon>Actinomycetota</taxon>
        <taxon>Actinomycetes</taxon>
        <taxon>Kitasatosporales</taxon>
        <taxon>Streptomycetaceae</taxon>
        <taxon>Streptomyces</taxon>
    </lineage>
</organism>
<dbReference type="AlphaFoldDB" id="A0A7W8BFA0"/>
<evidence type="ECO:0000313" key="2">
    <source>
        <dbReference type="EMBL" id="MBB5121842.1"/>
    </source>
</evidence>